<accession>A0A3Q9QY19</accession>
<dbReference type="EMBL" id="CP022572">
    <property type="protein sequence ID" value="AZU63017.1"/>
    <property type="molecule type" value="Genomic_DNA"/>
</dbReference>
<dbReference type="STRING" id="1193713.GCA_001636315_00462"/>
<proteinExistence type="inferred from homology"/>
<evidence type="ECO:0000256" key="2">
    <source>
        <dbReference type="RuleBase" id="RU003616"/>
    </source>
</evidence>
<dbReference type="InterPro" id="IPR002068">
    <property type="entry name" value="A-crystallin/Hsp20_dom"/>
</dbReference>
<gene>
    <name evidence="4" type="ORF">CHR53_18135</name>
</gene>
<dbReference type="AlphaFoldDB" id="A0A3Q9QY19"/>
<dbReference type="CDD" id="cd06464">
    <property type="entry name" value="ACD_sHsps-like"/>
    <property type="match status" value="1"/>
</dbReference>
<comment type="similarity">
    <text evidence="1 2">Belongs to the small heat shock protein (HSP20) family.</text>
</comment>
<dbReference type="Gene3D" id="2.60.40.790">
    <property type="match status" value="1"/>
</dbReference>
<dbReference type="KEGG" id="nmk:CHR53_18135"/>
<evidence type="ECO:0000259" key="3">
    <source>
        <dbReference type="PROSITE" id="PS01031"/>
    </source>
</evidence>
<evidence type="ECO:0000256" key="1">
    <source>
        <dbReference type="PROSITE-ProRule" id="PRU00285"/>
    </source>
</evidence>
<evidence type="ECO:0000313" key="5">
    <source>
        <dbReference type="Proteomes" id="UP000282892"/>
    </source>
</evidence>
<reference evidence="4 5" key="1">
    <citation type="submission" date="2017-07" db="EMBL/GenBank/DDBJ databases">
        <title>The complete genome sequence of Bacillus mesonae strain H20-5, an efficient strain improving plant abiotic stress resistance.</title>
        <authorList>
            <person name="Kim S.Y."/>
            <person name="Song H."/>
            <person name="Sang M.K."/>
            <person name="Weon H.-Y."/>
            <person name="Song J."/>
        </authorList>
    </citation>
    <scope>NUCLEOTIDE SEQUENCE [LARGE SCALE GENOMIC DNA]</scope>
    <source>
        <strain evidence="4 5">H20-5</strain>
    </source>
</reference>
<feature type="domain" description="SHSP" evidence="3">
    <location>
        <begin position="48"/>
        <end position="157"/>
    </location>
</feature>
<name>A0A3Q9QY19_9BACI</name>
<organism evidence="4 5">
    <name type="scientific">Neobacillus mesonae</name>
    <dbReference type="NCBI Taxonomy" id="1193713"/>
    <lineage>
        <taxon>Bacteria</taxon>
        <taxon>Bacillati</taxon>
        <taxon>Bacillota</taxon>
        <taxon>Bacilli</taxon>
        <taxon>Bacillales</taxon>
        <taxon>Bacillaceae</taxon>
        <taxon>Neobacillus</taxon>
    </lineage>
</organism>
<dbReference type="SUPFAM" id="SSF49764">
    <property type="entry name" value="HSP20-like chaperones"/>
    <property type="match status" value="1"/>
</dbReference>
<keyword evidence="5" id="KW-1185">Reference proteome</keyword>
<protein>
    <recommendedName>
        <fullName evidence="3">SHSP domain-containing protein</fullName>
    </recommendedName>
</protein>
<dbReference type="OrthoDB" id="2861948at2"/>
<dbReference type="Pfam" id="PF00011">
    <property type="entry name" value="HSP20"/>
    <property type="match status" value="1"/>
</dbReference>
<dbReference type="InterPro" id="IPR031107">
    <property type="entry name" value="Small_HSP"/>
</dbReference>
<sequence>MQGVINMEIDKLKKWMDAAQSFQTEAFWNTIFDNPKKNSSSTLNVNPFMAADFFPKCDLYEFGHELIAEIELPGLNKEQFKLSIQEQMITISGELKSFKQKRKYFLKERASRSFKKEIALPYPIIIEKVKNEIHNGILMITMPINQDEIETIPINFNHNPSE</sequence>
<dbReference type="InterPro" id="IPR008978">
    <property type="entry name" value="HSP20-like_chaperone"/>
</dbReference>
<dbReference type="PANTHER" id="PTHR11527">
    <property type="entry name" value="HEAT-SHOCK PROTEIN 20 FAMILY MEMBER"/>
    <property type="match status" value="1"/>
</dbReference>
<evidence type="ECO:0000313" key="4">
    <source>
        <dbReference type="EMBL" id="AZU63017.1"/>
    </source>
</evidence>
<dbReference type="PROSITE" id="PS01031">
    <property type="entry name" value="SHSP"/>
    <property type="match status" value="1"/>
</dbReference>
<dbReference type="Proteomes" id="UP000282892">
    <property type="component" value="Chromosome"/>
</dbReference>